<dbReference type="PANTHER" id="PTHR43046:SF14">
    <property type="entry name" value="MUTT_NUDIX FAMILY PROTEIN"/>
    <property type="match status" value="1"/>
</dbReference>
<keyword evidence="7" id="KW-1185">Reference proteome</keyword>
<comment type="caution">
    <text evidence="6">The sequence shown here is derived from an EMBL/GenBank/DDBJ whole genome shotgun (WGS) entry which is preliminary data.</text>
</comment>
<comment type="cofactor">
    <cofactor evidence="1">
        <name>Mg(2+)</name>
        <dbReference type="ChEBI" id="CHEBI:18420"/>
    </cofactor>
</comment>
<dbReference type="RefSeq" id="WP_310521773.1">
    <property type="nucleotide sequence ID" value="NZ_BAABBS010000002.1"/>
</dbReference>
<dbReference type="PROSITE" id="PS00893">
    <property type="entry name" value="NUDIX_BOX"/>
    <property type="match status" value="1"/>
</dbReference>
<evidence type="ECO:0000313" key="7">
    <source>
        <dbReference type="Proteomes" id="UP001260072"/>
    </source>
</evidence>
<evidence type="ECO:0000256" key="4">
    <source>
        <dbReference type="RuleBase" id="RU003476"/>
    </source>
</evidence>
<dbReference type="InterPro" id="IPR015797">
    <property type="entry name" value="NUDIX_hydrolase-like_dom_sf"/>
</dbReference>
<proteinExistence type="inferred from homology"/>
<reference evidence="7" key="1">
    <citation type="submission" date="2023-07" db="EMBL/GenBank/DDBJ databases">
        <title>Description of three actinobacteria isolated from air of manufacturing shop in a pharmaceutical factory.</title>
        <authorList>
            <person name="Zhang D.-F."/>
        </authorList>
    </citation>
    <scope>NUCLEOTIDE SEQUENCE [LARGE SCALE GENOMIC DNA]</scope>
    <source>
        <strain evidence="7">CCTCC AB 2011122</strain>
    </source>
</reference>
<dbReference type="PROSITE" id="PS51462">
    <property type="entry name" value="NUDIX"/>
    <property type="match status" value="1"/>
</dbReference>
<sequence length="151" mass="15849">MDTVLAVGAVITDADGRVLLVRRAHEPQRGRWSVPGGRVEPGETLEAAAAREALEETGLRVLVGRELWTIRVPAGTGIEYEVHGFAAAVLGGTLDHGDDADDARWVPSGDLPGMRLTTDLLELLRSAGIVSIDAPVAADAPATATLDGDRH</sequence>
<dbReference type="PRINTS" id="PR00502">
    <property type="entry name" value="NUDIXFAMILY"/>
</dbReference>
<name>A0ABU1FQC4_9MICO</name>
<dbReference type="SUPFAM" id="SSF55811">
    <property type="entry name" value="Nudix"/>
    <property type="match status" value="1"/>
</dbReference>
<evidence type="ECO:0000313" key="6">
    <source>
        <dbReference type="EMBL" id="MDR5693510.1"/>
    </source>
</evidence>
<dbReference type="InterPro" id="IPR020084">
    <property type="entry name" value="NUDIX_hydrolase_CS"/>
</dbReference>
<dbReference type="InterPro" id="IPR000086">
    <property type="entry name" value="NUDIX_hydrolase_dom"/>
</dbReference>
<dbReference type="PANTHER" id="PTHR43046">
    <property type="entry name" value="GDP-MANNOSE MANNOSYL HYDROLASE"/>
    <property type="match status" value="1"/>
</dbReference>
<evidence type="ECO:0000259" key="5">
    <source>
        <dbReference type="PROSITE" id="PS51462"/>
    </source>
</evidence>
<keyword evidence="3 4" id="KW-0378">Hydrolase</keyword>
<evidence type="ECO:0000256" key="3">
    <source>
        <dbReference type="ARBA" id="ARBA00022801"/>
    </source>
</evidence>
<evidence type="ECO:0000256" key="1">
    <source>
        <dbReference type="ARBA" id="ARBA00001946"/>
    </source>
</evidence>
<accession>A0ABU1FQC4</accession>
<dbReference type="Gene3D" id="3.90.79.10">
    <property type="entry name" value="Nucleoside Triphosphate Pyrophosphohydrolase"/>
    <property type="match status" value="1"/>
</dbReference>
<gene>
    <name evidence="6" type="ORF">RH861_15650</name>
</gene>
<feature type="domain" description="Nudix hydrolase" evidence="5">
    <location>
        <begin position="2"/>
        <end position="128"/>
    </location>
</feature>
<protein>
    <submittedName>
        <fullName evidence="6">NUDIX domain-containing protein</fullName>
    </submittedName>
</protein>
<dbReference type="Proteomes" id="UP001260072">
    <property type="component" value="Unassembled WGS sequence"/>
</dbReference>
<dbReference type="Pfam" id="PF00293">
    <property type="entry name" value="NUDIX"/>
    <property type="match status" value="1"/>
</dbReference>
<dbReference type="EMBL" id="JAVKGS010000005">
    <property type="protein sequence ID" value="MDR5693510.1"/>
    <property type="molecule type" value="Genomic_DNA"/>
</dbReference>
<evidence type="ECO:0000256" key="2">
    <source>
        <dbReference type="ARBA" id="ARBA00005582"/>
    </source>
</evidence>
<comment type="similarity">
    <text evidence="2 4">Belongs to the Nudix hydrolase family.</text>
</comment>
<organism evidence="6 7">
    <name type="scientific">Agromyces indicus</name>
    <dbReference type="NCBI Taxonomy" id="758919"/>
    <lineage>
        <taxon>Bacteria</taxon>
        <taxon>Bacillati</taxon>
        <taxon>Actinomycetota</taxon>
        <taxon>Actinomycetes</taxon>
        <taxon>Micrococcales</taxon>
        <taxon>Microbacteriaceae</taxon>
        <taxon>Agromyces</taxon>
    </lineage>
</organism>
<dbReference type="InterPro" id="IPR020476">
    <property type="entry name" value="Nudix_hydrolase"/>
</dbReference>